<dbReference type="InterPro" id="IPR023407">
    <property type="entry name" value="Ribosomal_eS27_Zn-bd_dom_sf"/>
</dbReference>
<evidence type="ECO:0000256" key="2">
    <source>
        <dbReference type="ARBA" id="ARBA00010919"/>
    </source>
</evidence>
<dbReference type="Pfam" id="PF01667">
    <property type="entry name" value="Ribosomal_S27e"/>
    <property type="match status" value="1"/>
</dbReference>
<dbReference type="GO" id="GO:1990904">
    <property type="term" value="C:ribonucleoprotein complex"/>
    <property type="evidence" value="ECO:0007669"/>
    <property type="project" value="UniProtKB-KW"/>
</dbReference>
<dbReference type="Gene3D" id="2.20.25.100">
    <property type="entry name" value="Zn-binding ribosomal proteins"/>
    <property type="match status" value="1"/>
</dbReference>
<evidence type="ECO:0000256" key="5">
    <source>
        <dbReference type="ARBA" id="ARBA00023274"/>
    </source>
</evidence>
<dbReference type="SUPFAM" id="SSF57829">
    <property type="entry name" value="Zn-binding ribosomal proteins"/>
    <property type="match status" value="1"/>
</dbReference>
<dbReference type="InterPro" id="IPR011332">
    <property type="entry name" value="Ribosomal_zn-bd"/>
</dbReference>
<dbReference type="AlphaFoldDB" id="A0A8J6DLK7"/>
<dbReference type="InterPro" id="IPR000592">
    <property type="entry name" value="Ribosomal_eS27"/>
</dbReference>
<name>A0A8J6DLK7_GALPY</name>
<feature type="non-terminal residue" evidence="6">
    <location>
        <position position="1"/>
    </location>
</feature>
<keyword evidence="4 6" id="KW-0689">Ribosomal protein</keyword>
<dbReference type="OrthoDB" id="5567124at2759"/>
<keyword evidence="3" id="KW-0862">Zinc</keyword>
<keyword evidence="5" id="KW-0687">Ribonucleoprotein</keyword>
<reference evidence="6" key="1">
    <citation type="journal article" date="2021" name="Evol. Appl.">
        <title>The genome of the Pyrenean desman and the effects of bottlenecks and inbreeding on the genomic landscape of an endangered species.</title>
        <authorList>
            <person name="Escoda L."/>
            <person name="Castresana J."/>
        </authorList>
    </citation>
    <scope>NUCLEOTIDE SEQUENCE</scope>
    <source>
        <strain evidence="6">IBE-C5619</strain>
    </source>
</reference>
<evidence type="ECO:0000256" key="1">
    <source>
        <dbReference type="ARBA" id="ARBA00001947"/>
    </source>
</evidence>
<comment type="similarity">
    <text evidence="2">Belongs to the eukaryotic ribosomal protein eS27 family.</text>
</comment>
<dbReference type="Proteomes" id="UP000700334">
    <property type="component" value="Unassembled WGS sequence"/>
</dbReference>
<organism evidence="6 7">
    <name type="scientific">Galemys pyrenaicus</name>
    <name type="common">Iberian desman</name>
    <name type="synonym">Pyrenean desman</name>
    <dbReference type="NCBI Taxonomy" id="202257"/>
    <lineage>
        <taxon>Eukaryota</taxon>
        <taxon>Metazoa</taxon>
        <taxon>Chordata</taxon>
        <taxon>Craniata</taxon>
        <taxon>Vertebrata</taxon>
        <taxon>Euteleostomi</taxon>
        <taxon>Mammalia</taxon>
        <taxon>Eutheria</taxon>
        <taxon>Laurasiatheria</taxon>
        <taxon>Eulipotyphla</taxon>
        <taxon>Talpidae</taxon>
        <taxon>Galemys</taxon>
    </lineage>
</organism>
<gene>
    <name evidence="6" type="ORF">J0S82_007679</name>
</gene>
<dbReference type="GO" id="GO:0005840">
    <property type="term" value="C:ribosome"/>
    <property type="evidence" value="ECO:0007669"/>
    <property type="project" value="UniProtKB-KW"/>
</dbReference>
<dbReference type="GO" id="GO:0003735">
    <property type="term" value="F:structural constituent of ribosome"/>
    <property type="evidence" value="ECO:0007669"/>
    <property type="project" value="InterPro"/>
</dbReference>
<dbReference type="GO" id="GO:0006412">
    <property type="term" value="P:translation"/>
    <property type="evidence" value="ECO:0007669"/>
    <property type="project" value="InterPro"/>
</dbReference>
<accession>A0A8J6DLK7</accession>
<protein>
    <submittedName>
        <fullName evidence="6">40S ribosomal protein S27-like</fullName>
    </submittedName>
</protein>
<evidence type="ECO:0000313" key="7">
    <source>
        <dbReference type="Proteomes" id="UP000700334"/>
    </source>
</evidence>
<proteinExistence type="inferred from homology"/>
<sequence length="62" mass="6883">REEETKVPAVEPQFLFCGHQIRQKTTTIFNHAQAAVLRVGSSTVLCQPKGGKPRLTVGQKQH</sequence>
<evidence type="ECO:0000313" key="6">
    <source>
        <dbReference type="EMBL" id="KAG8510698.1"/>
    </source>
</evidence>
<evidence type="ECO:0000256" key="3">
    <source>
        <dbReference type="ARBA" id="ARBA00022833"/>
    </source>
</evidence>
<comment type="caution">
    <text evidence="6">The sequence shown here is derived from an EMBL/GenBank/DDBJ whole genome shotgun (WGS) entry which is preliminary data.</text>
</comment>
<keyword evidence="7" id="KW-1185">Reference proteome</keyword>
<evidence type="ECO:0000256" key="4">
    <source>
        <dbReference type="ARBA" id="ARBA00022980"/>
    </source>
</evidence>
<comment type="cofactor">
    <cofactor evidence="1">
        <name>Zn(2+)</name>
        <dbReference type="ChEBI" id="CHEBI:29105"/>
    </cofactor>
</comment>
<dbReference type="EMBL" id="JAGFMF010011865">
    <property type="protein sequence ID" value="KAG8510698.1"/>
    <property type="molecule type" value="Genomic_DNA"/>
</dbReference>